<dbReference type="EMBL" id="KV453841">
    <property type="protein sequence ID" value="ODV91904.1"/>
    <property type="molecule type" value="Genomic_DNA"/>
</dbReference>
<feature type="compositionally biased region" description="Polar residues" evidence="1">
    <location>
        <begin position="548"/>
        <end position="564"/>
    </location>
</feature>
<feature type="region of interest" description="Disordered" evidence="1">
    <location>
        <begin position="536"/>
        <end position="613"/>
    </location>
</feature>
<feature type="region of interest" description="Disordered" evidence="1">
    <location>
        <begin position="1"/>
        <end position="85"/>
    </location>
</feature>
<feature type="region of interest" description="Disordered" evidence="1">
    <location>
        <begin position="504"/>
        <end position="524"/>
    </location>
</feature>
<feature type="region of interest" description="Disordered" evidence="1">
    <location>
        <begin position="400"/>
        <end position="421"/>
    </location>
</feature>
<evidence type="ECO:0000256" key="1">
    <source>
        <dbReference type="SAM" id="MobiDB-lite"/>
    </source>
</evidence>
<evidence type="ECO:0000313" key="3">
    <source>
        <dbReference type="Proteomes" id="UP000095023"/>
    </source>
</evidence>
<dbReference type="Proteomes" id="UP000095023">
    <property type="component" value="Unassembled WGS sequence"/>
</dbReference>
<dbReference type="AlphaFoldDB" id="A0A1E4TJF0"/>
<feature type="compositionally biased region" description="Polar residues" evidence="1">
    <location>
        <begin position="276"/>
        <end position="286"/>
    </location>
</feature>
<feature type="compositionally biased region" description="Low complexity" evidence="1">
    <location>
        <begin position="258"/>
        <end position="275"/>
    </location>
</feature>
<gene>
    <name evidence="2" type="ORF">CANCADRAFT_42534</name>
</gene>
<feature type="region of interest" description="Disordered" evidence="1">
    <location>
        <begin position="258"/>
        <end position="286"/>
    </location>
</feature>
<accession>A0A1E4TJF0</accession>
<feature type="compositionally biased region" description="Polar residues" evidence="1">
    <location>
        <begin position="58"/>
        <end position="81"/>
    </location>
</feature>
<organism evidence="2 3">
    <name type="scientific">Tortispora caseinolytica NRRL Y-17796</name>
    <dbReference type="NCBI Taxonomy" id="767744"/>
    <lineage>
        <taxon>Eukaryota</taxon>
        <taxon>Fungi</taxon>
        <taxon>Dikarya</taxon>
        <taxon>Ascomycota</taxon>
        <taxon>Saccharomycotina</taxon>
        <taxon>Trigonopsidomycetes</taxon>
        <taxon>Trigonopsidales</taxon>
        <taxon>Trigonopsidaceae</taxon>
        <taxon>Tortispora</taxon>
    </lineage>
</organism>
<evidence type="ECO:0000313" key="2">
    <source>
        <dbReference type="EMBL" id="ODV91904.1"/>
    </source>
</evidence>
<feature type="compositionally biased region" description="Acidic residues" evidence="1">
    <location>
        <begin position="579"/>
        <end position="589"/>
    </location>
</feature>
<reference evidence="3" key="1">
    <citation type="submission" date="2016-02" db="EMBL/GenBank/DDBJ databases">
        <title>Comparative genomics of biotechnologically important yeasts.</title>
        <authorList>
            <consortium name="DOE Joint Genome Institute"/>
            <person name="Riley R."/>
            <person name="Haridas S."/>
            <person name="Wolfe K.H."/>
            <person name="Lopes M.R."/>
            <person name="Hittinger C.T."/>
            <person name="Goker M."/>
            <person name="Salamov A."/>
            <person name="Wisecaver J."/>
            <person name="Long T.M."/>
            <person name="Aerts A.L."/>
            <person name="Barry K."/>
            <person name="Choi C."/>
            <person name="Clum A."/>
            <person name="Coughlan A.Y."/>
            <person name="Deshpande S."/>
            <person name="Douglass A.P."/>
            <person name="Hanson S.J."/>
            <person name="Klenk H.-P."/>
            <person name="Labutti K."/>
            <person name="Lapidus A."/>
            <person name="Lindquist E."/>
            <person name="Lipzen A."/>
            <person name="Meier-Kolthoff J.P."/>
            <person name="Ohm R.A."/>
            <person name="Otillar R.P."/>
            <person name="Pangilinan J."/>
            <person name="Peng Y."/>
            <person name="Rokas A."/>
            <person name="Rosa C.A."/>
            <person name="Scheuner C."/>
            <person name="Sibirny A.A."/>
            <person name="Slot J.C."/>
            <person name="Stielow J.B."/>
            <person name="Sun H."/>
            <person name="Kurtzman C.P."/>
            <person name="Blackwell M."/>
            <person name="Jeffries T.W."/>
            <person name="Grigoriev I.V."/>
        </authorList>
    </citation>
    <scope>NUCLEOTIDE SEQUENCE [LARGE SCALE GENOMIC DNA]</scope>
    <source>
        <strain evidence="3">NRRL Y-17796</strain>
    </source>
</reference>
<feature type="compositionally biased region" description="Low complexity" evidence="1">
    <location>
        <begin position="111"/>
        <end position="124"/>
    </location>
</feature>
<feature type="compositionally biased region" description="Polar residues" evidence="1">
    <location>
        <begin position="163"/>
        <end position="176"/>
    </location>
</feature>
<proteinExistence type="predicted"/>
<feature type="region of interest" description="Disordered" evidence="1">
    <location>
        <begin position="101"/>
        <end position="176"/>
    </location>
</feature>
<sequence length="613" mass="66889">MSRNDPLYVTSASKIDPSSVPSLPAVQRHQSPSPPIPHLQHAGRLGEPPLSKPRPPVSNVSPALQARSQSPLVNPPLNASSFPYAHPANLLPAHLRASSNVRRRPVSTAIDDPLPLDPNQTLLPPQQPLRNYDSSTESGFVTAPSSPPIISASTHSDDPDSVYSPTDTSASASAYSLSRDSPDFIVSDRSTPALLGTVRPLPAEAYADETARSSSATTENEFGLAVSPELTTDSFHQPDSLHEYYGEDTISEPFSELSVTNNVSNSESTPVSPVSQTQPLRSSLVSRMNSSGLAPAADFRNIKVDTRTGAFHSRNQSTSSMISVNRPISVISRSGRKRTSAYSVSSLDLAFRDTPRSPEITIPQSKHQTILNMLKNRKSYPSNRSEYVTYLRQHKGYVSTDQRPPAKVKGAVKNPKNLNTAPNVRRQLGSAHSSAFYMHGKLRPRIDMRLDDDVSAEYDESVRHQSSELSDRASLNPSSFNRLSLDTPIDGGFSPQISVSSLNHMSETVSRGSSDTRNSQPQIPLNNEMFDFESRSSIQSNSHHSDNETNNYASNQISPTNSHGSPVEIQFGTFMPTQDYEDSDSENDFETAVPSHTRLFVANPDLTSSDEDK</sequence>
<keyword evidence="3" id="KW-1185">Reference proteome</keyword>
<protein>
    <submittedName>
        <fullName evidence="2">Uncharacterized protein</fullName>
    </submittedName>
</protein>
<name>A0A1E4TJF0_9ASCO</name>